<reference evidence="12 13" key="1">
    <citation type="submission" date="2018-11" db="EMBL/GenBank/DDBJ databases">
        <title>Genome assembly of Steccherinum ochraceum LE-BIN_3174, the white-rot fungus of the Steccherinaceae family (The Residual Polyporoid clade, Polyporales, Basidiomycota).</title>
        <authorList>
            <person name="Fedorova T.V."/>
            <person name="Glazunova O.A."/>
            <person name="Landesman E.O."/>
            <person name="Moiseenko K.V."/>
            <person name="Psurtseva N.V."/>
            <person name="Savinova O.S."/>
            <person name="Shakhova N.V."/>
            <person name="Tyazhelova T.V."/>
            <person name="Vasina D.V."/>
        </authorList>
    </citation>
    <scope>NUCLEOTIDE SEQUENCE [LARGE SCALE GENOMIC DNA]</scope>
    <source>
        <strain evidence="12 13">LE-BIN_3174</strain>
    </source>
</reference>
<evidence type="ECO:0000256" key="10">
    <source>
        <dbReference type="SAM" id="Phobius"/>
    </source>
</evidence>
<proteinExistence type="inferred from homology"/>
<evidence type="ECO:0000256" key="6">
    <source>
        <dbReference type="ARBA" id="ARBA00023136"/>
    </source>
</evidence>
<feature type="region of interest" description="Disordered" evidence="9">
    <location>
        <begin position="485"/>
        <end position="506"/>
    </location>
</feature>
<feature type="transmembrane region" description="Helical" evidence="10">
    <location>
        <begin position="80"/>
        <end position="98"/>
    </location>
</feature>
<dbReference type="AlphaFoldDB" id="A0A4R0S2P3"/>
<keyword evidence="3 8" id="KW-0813">Transport</keyword>
<keyword evidence="4 10" id="KW-0812">Transmembrane</keyword>
<dbReference type="Gene3D" id="1.20.1250.20">
    <property type="entry name" value="MFS general substrate transporter like domains"/>
    <property type="match status" value="1"/>
</dbReference>
<feature type="transmembrane region" description="Helical" evidence="10">
    <location>
        <begin position="361"/>
        <end position="383"/>
    </location>
</feature>
<keyword evidence="13" id="KW-1185">Reference proteome</keyword>
<dbReference type="EMBL" id="RWJN01000001">
    <property type="protein sequence ID" value="TCD71898.1"/>
    <property type="molecule type" value="Genomic_DNA"/>
</dbReference>
<feature type="transmembrane region" description="Helical" evidence="10">
    <location>
        <begin position="171"/>
        <end position="192"/>
    </location>
</feature>
<evidence type="ECO:0000256" key="4">
    <source>
        <dbReference type="ARBA" id="ARBA00022692"/>
    </source>
</evidence>
<evidence type="ECO:0000259" key="11">
    <source>
        <dbReference type="PROSITE" id="PS50850"/>
    </source>
</evidence>
<feature type="transmembrane region" description="Helical" evidence="10">
    <location>
        <begin position="53"/>
        <end position="73"/>
    </location>
</feature>
<dbReference type="PRINTS" id="PR00171">
    <property type="entry name" value="SUGRTRNSPORT"/>
</dbReference>
<evidence type="ECO:0000256" key="9">
    <source>
        <dbReference type="SAM" id="MobiDB-lite"/>
    </source>
</evidence>
<dbReference type="PANTHER" id="PTHR48022">
    <property type="entry name" value="PLASTIDIC GLUCOSE TRANSPORTER 4"/>
    <property type="match status" value="1"/>
</dbReference>
<dbReference type="OrthoDB" id="4142200at2759"/>
<evidence type="ECO:0000313" key="12">
    <source>
        <dbReference type="EMBL" id="TCD71898.1"/>
    </source>
</evidence>
<dbReference type="FunFam" id="1.20.1250.20:FF:000090">
    <property type="entry name" value="MFS sugar transporter, putative"/>
    <property type="match status" value="1"/>
</dbReference>
<feature type="domain" description="Major facilitator superfamily (MFS) profile" evidence="11">
    <location>
        <begin position="12"/>
        <end position="450"/>
    </location>
</feature>
<dbReference type="GO" id="GO:0016020">
    <property type="term" value="C:membrane"/>
    <property type="evidence" value="ECO:0007669"/>
    <property type="project" value="UniProtKB-SubCell"/>
</dbReference>
<dbReference type="SUPFAM" id="SSF103473">
    <property type="entry name" value="MFS general substrate transporter"/>
    <property type="match status" value="1"/>
</dbReference>
<dbReference type="STRING" id="92696.A0A4R0S2P3"/>
<evidence type="ECO:0000256" key="2">
    <source>
        <dbReference type="ARBA" id="ARBA00010992"/>
    </source>
</evidence>
<dbReference type="NCBIfam" id="TIGR00879">
    <property type="entry name" value="SP"/>
    <property type="match status" value="1"/>
</dbReference>
<evidence type="ECO:0000256" key="8">
    <source>
        <dbReference type="RuleBase" id="RU003346"/>
    </source>
</evidence>
<evidence type="ECO:0000256" key="1">
    <source>
        <dbReference type="ARBA" id="ARBA00004141"/>
    </source>
</evidence>
<comment type="subcellular location">
    <subcellularLocation>
        <location evidence="1">Membrane</location>
        <topology evidence="1">Multi-pass membrane protein</topology>
    </subcellularLocation>
</comment>
<feature type="transmembrane region" description="Helical" evidence="10">
    <location>
        <begin position="425"/>
        <end position="446"/>
    </location>
</feature>
<sequence>MALPPKVYTLLCGLFVSLGSVAFGYDLGIIASVLASEDFNRVTGNPETSAQSLVVGCLLLGAFSSSIYIGTLADWVGRRVSIIAGCIVFLAGGAMQTGAQDISYMYGGRFLAGLGIGMLAMLAPLYQAEIAHPSIRGRHTTLQQLMLGVGAFIASFVGYGCFHGLTGAAQWRLPLGIQMLPVLPLALFINHLPESPRYLAMRGRDQEALQVLARLHARGDVRDSFVVAEHREIFNQVAIEKEQTRGAWVQLYTNKSIRRRLVLGIALQCSVQMTGVSVIQFYAPQVFASLGINTSTALGLQIGNSIIALIGEGLCVWLIDRLGRRGPLIWSNAISGSTFVIGTLIIRFFPAGSHHANASRAFVAMTWLFNLAFSFGIGPLSWAIPVEMFNNTTRAKATALTSAAAWITNFLIADITPSAFRSGGWRYYVVFAICGFTNALFFWAFLPETRGIPLEELDEYFEKAPLFVPHSQLHLSGAGIREEELRRESARTSESEHGLNELGPKK</sequence>
<keyword evidence="6 10" id="KW-0472">Membrane</keyword>
<dbReference type="InterPro" id="IPR003663">
    <property type="entry name" value="Sugar/inositol_transpt"/>
</dbReference>
<dbReference type="InterPro" id="IPR050360">
    <property type="entry name" value="MFS_Sugar_Transporters"/>
</dbReference>
<dbReference type="InterPro" id="IPR020846">
    <property type="entry name" value="MFS_dom"/>
</dbReference>
<evidence type="ECO:0000256" key="7">
    <source>
        <dbReference type="ARBA" id="ARBA00049119"/>
    </source>
</evidence>
<feature type="transmembrane region" description="Helical" evidence="10">
    <location>
        <begin position="104"/>
        <end position="125"/>
    </location>
</feature>
<evidence type="ECO:0000256" key="5">
    <source>
        <dbReference type="ARBA" id="ARBA00022989"/>
    </source>
</evidence>
<comment type="caution">
    <text evidence="12">The sequence shown here is derived from an EMBL/GenBank/DDBJ whole genome shotgun (WGS) entry which is preliminary data.</text>
</comment>
<evidence type="ECO:0000313" key="13">
    <source>
        <dbReference type="Proteomes" id="UP000292702"/>
    </source>
</evidence>
<name>A0A4R0S2P3_9APHY</name>
<feature type="transmembrane region" description="Helical" evidence="10">
    <location>
        <begin position="145"/>
        <end position="165"/>
    </location>
</feature>
<gene>
    <name evidence="12" type="ORF">EIP91_000030</name>
</gene>
<feature type="transmembrane region" description="Helical" evidence="10">
    <location>
        <begin position="302"/>
        <end position="319"/>
    </location>
</feature>
<dbReference type="Pfam" id="PF00083">
    <property type="entry name" value="Sugar_tr"/>
    <property type="match status" value="1"/>
</dbReference>
<comment type="catalytic activity">
    <reaction evidence="7">
        <text>myo-inositol(out) + H(+)(out) = myo-inositol(in) + H(+)(in)</text>
        <dbReference type="Rhea" id="RHEA:60364"/>
        <dbReference type="ChEBI" id="CHEBI:15378"/>
        <dbReference type="ChEBI" id="CHEBI:17268"/>
    </reaction>
</comment>
<feature type="transmembrane region" description="Helical" evidence="10">
    <location>
        <begin position="261"/>
        <end position="282"/>
    </location>
</feature>
<feature type="transmembrane region" description="Helical" evidence="10">
    <location>
        <begin position="395"/>
        <end position="413"/>
    </location>
</feature>
<dbReference type="Proteomes" id="UP000292702">
    <property type="component" value="Unassembled WGS sequence"/>
</dbReference>
<organism evidence="12 13">
    <name type="scientific">Steccherinum ochraceum</name>
    <dbReference type="NCBI Taxonomy" id="92696"/>
    <lineage>
        <taxon>Eukaryota</taxon>
        <taxon>Fungi</taxon>
        <taxon>Dikarya</taxon>
        <taxon>Basidiomycota</taxon>
        <taxon>Agaricomycotina</taxon>
        <taxon>Agaricomycetes</taxon>
        <taxon>Polyporales</taxon>
        <taxon>Steccherinaceae</taxon>
        <taxon>Steccherinum</taxon>
    </lineage>
</organism>
<dbReference type="PROSITE" id="PS00217">
    <property type="entry name" value="SUGAR_TRANSPORT_2"/>
    <property type="match status" value="1"/>
</dbReference>
<accession>A0A4R0S2P3</accession>
<dbReference type="InterPro" id="IPR036259">
    <property type="entry name" value="MFS_trans_sf"/>
</dbReference>
<protein>
    <recommendedName>
        <fullName evidence="11">Major facilitator superfamily (MFS) profile domain-containing protein</fullName>
    </recommendedName>
</protein>
<dbReference type="PROSITE" id="PS00216">
    <property type="entry name" value="SUGAR_TRANSPORT_1"/>
    <property type="match status" value="1"/>
</dbReference>
<dbReference type="GO" id="GO:0005351">
    <property type="term" value="F:carbohydrate:proton symporter activity"/>
    <property type="evidence" value="ECO:0007669"/>
    <property type="project" value="TreeGrafter"/>
</dbReference>
<feature type="transmembrane region" description="Helical" evidence="10">
    <location>
        <begin position="7"/>
        <end position="33"/>
    </location>
</feature>
<feature type="transmembrane region" description="Helical" evidence="10">
    <location>
        <begin position="328"/>
        <end position="349"/>
    </location>
</feature>
<evidence type="ECO:0000256" key="3">
    <source>
        <dbReference type="ARBA" id="ARBA00022448"/>
    </source>
</evidence>
<comment type="similarity">
    <text evidence="2 8">Belongs to the major facilitator superfamily. Sugar transporter (TC 2.A.1.1) family.</text>
</comment>
<dbReference type="PROSITE" id="PS50850">
    <property type="entry name" value="MFS"/>
    <property type="match status" value="1"/>
</dbReference>
<dbReference type="InterPro" id="IPR005828">
    <property type="entry name" value="MFS_sugar_transport-like"/>
</dbReference>
<dbReference type="InterPro" id="IPR005829">
    <property type="entry name" value="Sugar_transporter_CS"/>
</dbReference>
<dbReference type="PANTHER" id="PTHR48022:SF37">
    <property type="entry name" value="MAJOR FACILITATOR SUPERFAMILY (MFS) PROFILE DOMAIN-CONTAINING PROTEIN-RELATED"/>
    <property type="match status" value="1"/>
</dbReference>
<keyword evidence="5 10" id="KW-1133">Transmembrane helix</keyword>